<comment type="caution">
    <text evidence="2">The sequence shown here is derived from an EMBL/GenBank/DDBJ whole genome shotgun (WGS) entry which is preliminary data.</text>
</comment>
<evidence type="ECO:0000313" key="3">
    <source>
        <dbReference type="Proteomes" id="UP000799772"/>
    </source>
</evidence>
<accession>A0A9P4M0C8</accession>
<dbReference type="PANTHER" id="PTHR21705:SF11">
    <property type="entry name" value="FHIP FAMILY PROTEIN CG3558"/>
    <property type="match status" value="1"/>
</dbReference>
<feature type="compositionally biased region" description="Basic and acidic residues" evidence="1">
    <location>
        <begin position="902"/>
        <end position="911"/>
    </location>
</feature>
<dbReference type="AlphaFoldDB" id="A0A9P4M0C8"/>
<dbReference type="PANTHER" id="PTHR21705">
    <property type="entry name" value="RAI16 PROTEIN-RELATED"/>
    <property type="match status" value="1"/>
</dbReference>
<protein>
    <recommendedName>
        <fullName evidence="4">Retinoic acid induced 16-like protein</fullName>
    </recommendedName>
</protein>
<evidence type="ECO:0008006" key="4">
    <source>
        <dbReference type="Google" id="ProtNLM"/>
    </source>
</evidence>
<evidence type="ECO:0000313" key="2">
    <source>
        <dbReference type="EMBL" id="KAF2093491.1"/>
    </source>
</evidence>
<dbReference type="EMBL" id="ML978138">
    <property type="protein sequence ID" value="KAF2093491.1"/>
    <property type="molecule type" value="Genomic_DNA"/>
</dbReference>
<dbReference type="OrthoDB" id="5350595at2759"/>
<name>A0A9P4M0C8_9PEZI</name>
<sequence>MDFFSRLIGGGNKPSSASNNPKQRLARFQQIYDRLLHTVQKSQALHNDPQALESIRVSFQRLTTILHDESRSPAPHLSLSFAASAQIYITIARIASACYNESVIREAVAFFGALIDSEEEEFLAAERFAQSLMGFVDRISSGGGGGIFVGEDTEVEVVELLFGITAKIRLQPEILPVWFRQRNVISESEFLEKDRERRRQGFAGVTQKEDFPLCYQLIDHVHHGGRIGDFARTGLLYVFESASKSDELEQWLVESDIPTLMATGLGALYSQLSRKLSIVHPKEDMPIVLVLSDYAEGPPAGDAESLFSPNLKTHMDTFLSYLTFWQDVLEHCKSIDVRQTLLDHFQVLFLQQLLYPSLLESSDADGGSSVAVLMYLRRILEALDHPELIHMMLQYLLAMPEGMNGLPQESSASPRLVRRRRSLMLLASNPKDDEQLNPSLFSLVDLILSSLRSNNQQTVTAAFRLVSIILSKNHTYGIGSLVKVSFSSNKEIHRTHGSLNAEMDAYLDLAKTIGDTGLDEAYESHLKDALKLLESHTCSAQILKLDELGFAPKQADSSLICLREPTTHHLSPDDSMFRYTLEVLETFLTNNVEVNLGLTETVITLASCGHLLLEGWLSVEPSKYVYHDTDSNLESSIQSLSQSMTATNGALPTEADHITALELARRRPNWYRRNTPSLLAALHAIHAELSSVRAAVPDFDVLLTARRQAFSLYDAISEAIANAPPPVPPKDFAQASPPRSQAGTPAPKDGKRSIADRIFAEYERSISGSGSPSKPIPGVGKTLNLAQRMLADYERSIGGDASVGSRDSPRPPRTPRSNSKSKVPPSGSPGSSTPQQQQGLGSYGLLGSRSPATPQARSRAQSPRPGESMNAAVRDPRALLNDVVREADAEILKRRFQFGSKDNQKVADGEKQFATGAEAGPDADTEGAKSEEKKTDKALREASLSHILTNAVILQEFELELVALMQVRASMFGEVRFA</sequence>
<dbReference type="InterPro" id="IPR019384">
    <property type="entry name" value="FHIP"/>
</dbReference>
<feature type="region of interest" description="Disordered" evidence="1">
    <location>
        <begin position="721"/>
        <end position="752"/>
    </location>
</feature>
<reference evidence="2" key="1">
    <citation type="journal article" date="2020" name="Stud. Mycol.">
        <title>101 Dothideomycetes genomes: a test case for predicting lifestyles and emergence of pathogens.</title>
        <authorList>
            <person name="Haridas S."/>
            <person name="Albert R."/>
            <person name="Binder M."/>
            <person name="Bloem J."/>
            <person name="Labutti K."/>
            <person name="Salamov A."/>
            <person name="Andreopoulos B."/>
            <person name="Baker S."/>
            <person name="Barry K."/>
            <person name="Bills G."/>
            <person name="Bluhm B."/>
            <person name="Cannon C."/>
            <person name="Castanera R."/>
            <person name="Culley D."/>
            <person name="Daum C."/>
            <person name="Ezra D."/>
            <person name="Gonzalez J."/>
            <person name="Henrissat B."/>
            <person name="Kuo A."/>
            <person name="Liang C."/>
            <person name="Lipzen A."/>
            <person name="Lutzoni F."/>
            <person name="Magnuson J."/>
            <person name="Mondo S."/>
            <person name="Nolan M."/>
            <person name="Ohm R."/>
            <person name="Pangilinan J."/>
            <person name="Park H.-J."/>
            <person name="Ramirez L."/>
            <person name="Alfaro M."/>
            <person name="Sun H."/>
            <person name="Tritt A."/>
            <person name="Yoshinaga Y."/>
            <person name="Zwiers L.-H."/>
            <person name="Turgeon B."/>
            <person name="Goodwin S."/>
            <person name="Spatafora J."/>
            <person name="Crous P."/>
            <person name="Grigoriev I."/>
        </authorList>
    </citation>
    <scope>NUCLEOTIDE SEQUENCE</scope>
    <source>
        <strain evidence="2">CBS 133067</strain>
    </source>
</reference>
<keyword evidence="3" id="KW-1185">Reference proteome</keyword>
<organism evidence="2 3">
    <name type="scientific">Rhizodiscina lignyota</name>
    <dbReference type="NCBI Taxonomy" id="1504668"/>
    <lineage>
        <taxon>Eukaryota</taxon>
        <taxon>Fungi</taxon>
        <taxon>Dikarya</taxon>
        <taxon>Ascomycota</taxon>
        <taxon>Pezizomycotina</taxon>
        <taxon>Dothideomycetes</taxon>
        <taxon>Pleosporomycetidae</taxon>
        <taxon>Aulographales</taxon>
        <taxon>Rhizodiscinaceae</taxon>
        <taxon>Rhizodiscina</taxon>
    </lineage>
</organism>
<dbReference type="Pfam" id="PF10257">
    <property type="entry name" value="RAI16-like"/>
    <property type="match status" value="1"/>
</dbReference>
<evidence type="ECO:0000256" key="1">
    <source>
        <dbReference type="SAM" id="MobiDB-lite"/>
    </source>
</evidence>
<feature type="region of interest" description="Disordered" evidence="1">
    <location>
        <begin position="797"/>
        <end position="874"/>
    </location>
</feature>
<feature type="compositionally biased region" description="Low complexity" evidence="1">
    <location>
        <begin position="815"/>
        <end position="850"/>
    </location>
</feature>
<proteinExistence type="predicted"/>
<dbReference type="Proteomes" id="UP000799772">
    <property type="component" value="Unassembled WGS sequence"/>
</dbReference>
<feature type="region of interest" description="Disordered" evidence="1">
    <location>
        <begin position="1"/>
        <end position="21"/>
    </location>
</feature>
<gene>
    <name evidence="2" type="ORF">NA57DRAFT_81420</name>
</gene>
<feature type="compositionally biased region" description="Polar residues" evidence="1">
    <location>
        <begin position="851"/>
        <end position="861"/>
    </location>
</feature>
<feature type="compositionally biased region" description="Basic and acidic residues" evidence="1">
    <location>
        <begin position="926"/>
        <end position="937"/>
    </location>
</feature>
<feature type="region of interest" description="Disordered" evidence="1">
    <location>
        <begin position="899"/>
        <end position="937"/>
    </location>
</feature>